<dbReference type="STRING" id="52694.ACWI_22560"/>
<keyword evidence="1" id="KW-0812">Transmembrane</keyword>
<accession>A0A1F2PH57</accession>
<reference evidence="5" key="3">
    <citation type="submission" date="2021-11" db="EMBL/GenBank/DDBJ databases">
        <title>Isoprene-degrading acetogen.</title>
        <authorList>
            <person name="Yang Y."/>
            <person name="Jin H."/>
            <person name="Yan J."/>
        </authorList>
    </citation>
    <scope>NUCLEOTIDE SEQUENCE</scope>
    <source>
        <strain evidence="5">Berkeley</strain>
    </source>
</reference>
<keyword evidence="1" id="KW-0472">Membrane</keyword>
<dbReference type="PANTHER" id="PTHR42903">
    <property type="entry name" value="INNER MEMBRANE PROTEIN YCCF"/>
    <property type="match status" value="1"/>
</dbReference>
<protein>
    <submittedName>
        <fullName evidence="3">Inner membrane protein YccF</fullName>
    </submittedName>
    <submittedName>
        <fullName evidence="4">YccF domain-containing protein</fullName>
    </submittedName>
</protein>
<dbReference type="PIRSF" id="PIRSF028777">
    <property type="entry name" value="UCP028777"/>
    <property type="match status" value="1"/>
</dbReference>
<evidence type="ECO:0000256" key="1">
    <source>
        <dbReference type="SAM" id="Phobius"/>
    </source>
</evidence>
<keyword evidence="1" id="KW-1133">Transmembrane helix</keyword>
<evidence type="ECO:0000313" key="5">
    <source>
        <dbReference type="EMBL" id="UYO63167.1"/>
    </source>
</evidence>
<feature type="domain" description="Inner membrane component" evidence="2">
    <location>
        <begin position="67"/>
        <end position="116"/>
    </location>
</feature>
<dbReference type="EMBL" id="LKEU01000033">
    <property type="protein sequence ID" value="OFV70056.1"/>
    <property type="molecule type" value="Genomic_DNA"/>
</dbReference>
<dbReference type="Proteomes" id="UP000176244">
    <property type="component" value="Unassembled WGS sequence"/>
</dbReference>
<keyword evidence="8" id="KW-1185">Reference proteome</keyword>
<sequence>MSIIGNIIWIIFGGLIMAIGWFLAGILCCITIIGIPLGLQAFKMAQLVFWPFGKTVDYSQMGTGSVILNILWILIFGWGLAAASAILGIIYCITLIGIPFGLQWFKFAKLALFPFGAQITDI</sequence>
<evidence type="ECO:0000313" key="4">
    <source>
        <dbReference type="EMBL" id="TYC87401.1"/>
    </source>
</evidence>
<name>A0A1F2PH57_9FIRM</name>
<reference evidence="4 7" key="2">
    <citation type="submission" date="2019-08" db="EMBL/GenBank/DDBJ databases">
        <title>Isolation and enrichment of carboxydotrophic bacteria from anaerobic sludge for the production of bio-based chemicals from syngas.</title>
        <authorList>
            <person name="Antares A.L."/>
            <person name="Moreira J."/>
            <person name="Diender M."/>
            <person name="Parshina S.N."/>
            <person name="Stams A.J.M."/>
            <person name="Alves M."/>
            <person name="Alves J.I."/>
            <person name="Sousa D.Z."/>
        </authorList>
    </citation>
    <scope>NUCLEOTIDE SEQUENCE [LARGE SCALE GENOMIC DNA]</scope>
    <source>
        <strain evidence="4 7">JM</strain>
    </source>
</reference>
<proteinExistence type="predicted"/>
<gene>
    <name evidence="3" type="primary">yccF</name>
    <name evidence="3" type="ORF">ACWI_22560</name>
    <name evidence="4" type="ORF">FXB42_04650</name>
    <name evidence="5" type="ORF">LNN31_01600</name>
</gene>
<evidence type="ECO:0000313" key="8">
    <source>
        <dbReference type="Proteomes" id="UP001163550"/>
    </source>
</evidence>
<dbReference type="GO" id="GO:0005886">
    <property type="term" value="C:plasma membrane"/>
    <property type="evidence" value="ECO:0007669"/>
    <property type="project" value="TreeGrafter"/>
</dbReference>
<reference evidence="3 6" key="1">
    <citation type="submission" date="2015-09" db="EMBL/GenBank/DDBJ databases">
        <title>Genome sequence of Acetobacterium wieringae DSM 1911.</title>
        <authorList>
            <person name="Poehlein A."/>
            <person name="Bengelsdorf F.R."/>
            <person name="Schiel-Bengelsdorf B."/>
            <person name="Duerre P."/>
            <person name="Daniel R."/>
        </authorList>
    </citation>
    <scope>NUCLEOTIDE SEQUENCE [LARGE SCALE GENOMIC DNA]</scope>
    <source>
        <strain evidence="3 6">DSM 1911</strain>
    </source>
</reference>
<feature type="transmembrane region" description="Helical" evidence="1">
    <location>
        <begin position="85"/>
        <end position="105"/>
    </location>
</feature>
<evidence type="ECO:0000313" key="6">
    <source>
        <dbReference type="Proteomes" id="UP000176244"/>
    </source>
</evidence>
<evidence type="ECO:0000259" key="2">
    <source>
        <dbReference type="Pfam" id="PF03733"/>
    </source>
</evidence>
<dbReference type="AlphaFoldDB" id="A0A1F2PH57"/>
<organism evidence="3 6">
    <name type="scientific">Acetobacterium wieringae</name>
    <dbReference type="NCBI Taxonomy" id="52694"/>
    <lineage>
        <taxon>Bacteria</taxon>
        <taxon>Bacillati</taxon>
        <taxon>Bacillota</taxon>
        <taxon>Clostridia</taxon>
        <taxon>Eubacteriales</taxon>
        <taxon>Eubacteriaceae</taxon>
        <taxon>Acetobacterium</taxon>
    </lineage>
</organism>
<dbReference type="RefSeq" id="WP_070371547.1">
    <property type="nucleotide sequence ID" value="NZ_CABIIK010000027.1"/>
</dbReference>
<evidence type="ECO:0000313" key="7">
    <source>
        <dbReference type="Proteomes" id="UP000322619"/>
    </source>
</evidence>
<dbReference type="EMBL" id="VSLA01000005">
    <property type="protein sequence ID" value="TYC87401.1"/>
    <property type="molecule type" value="Genomic_DNA"/>
</dbReference>
<dbReference type="Proteomes" id="UP000322619">
    <property type="component" value="Unassembled WGS sequence"/>
</dbReference>
<feature type="transmembrane region" description="Helical" evidence="1">
    <location>
        <begin position="58"/>
        <end position="78"/>
    </location>
</feature>
<dbReference type="InterPro" id="IPR052937">
    <property type="entry name" value="Inner_membrane_protein"/>
</dbReference>
<dbReference type="PANTHER" id="PTHR42903:SF1">
    <property type="entry name" value="INNER MEMBRANE PROTEIN YCCF"/>
    <property type="match status" value="1"/>
</dbReference>
<dbReference type="NCBIfam" id="NF008740">
    <property type="entry name" value="PRK11770.1-2"/>
    <property type="match status" value="1"/>
</dbReference>
<feature type="domain" description="Inner membrane component" evidence="2">
    <location>
        <begin position="4"/>
        <end position="54"/>
    </location>
</feature>
<dbReference type="InterPro" id="IPR005185">
    <property type="entry name" value="YccF"/>
</dbReference>
<dbReference type="Pfam" id="PF03733">
    <property type="entry name" value="YccF"/>
    <property type="match status" value="2"/>
</dbReference>
<dbReference type="EMBL" id="CP087994">
    <property type="protein sequence ID" value="UYO63167.1"/>
    <property type="molecule type" value="Genomic_DNA"/>
</dbReference>
<evidence type="ECO:0000313" key="3">
    <source>
        <dbReference type="EMBL" id="OFV70056.1"/>
    </source>
</evidence>
<dbReference type="Proteomes" id="UP001163550">
    <property type="component" value="Chromosome"/>
</dbReference>
<dbReference type="InterPro" id="IPR031308">
    <property type="entry name" value="UCP028777"/>
</dbReference>
<feature type="transmembrane region" description="Helical" evidence="1">
    <location>
        <begin position="7"/>
        <end position="38"/>
    </location>
</feature>
<dbReference type="OrthoDB" id="9790567at2"/>